<keyword evidence="7 12" id="KW-1133">Transmembrane helix</keyword>
<protein>
    <submittedName>
        <fullName evidence="13">Cation/acetate symporter ActP</fullName>
    </submittedName>
</protein>
<dbReference type="InterPro" id="IPR001734">
    <property type="entry name" value="Na/solute_symporter"/>
</dbReference>
<evidence type="ECO:0000256" key="1">
    <source>
        <dbReference type="ARBA" id="ARBA00004651"/>
    </source>
</evidence>
<keyword evidence="3" id="KW-0813">Transport</keyword>
<comment type="subcellular location">
    <subcellularLocation>
        <location evidence="1">Cell membrane</location>
        <topology evidence="1">Multi-pass membrane protein</topology>
    </subcellularLocation>
</comment>
<dbReference type="PROSITE" id="PS50283">
    <property type="entry name" value="NA_SOLUT_SYMP_3"/>
    <property type="match status" value="1"/>
</dbReference>
<keyword evidence="8" id="KW-0915">Sodium</keyword>
<dbReference type="PANTHER" id="PTHR48086:SF6">
    <property type="entry name" value="CATION_ACETATE SYMPORTER ACTP"/>
    <property type="match status" value="1"/>
</dbReference>
<feature type="transmembrane region" description="Helical" evidence="12">
    <location>
        <begin position="173"/>
        <end position="195"/>
    </location>
</feature>
<feature type="transmembrane region" description="Helical" evidence="12">
    <location>
        <begin position="423"/>
        <end position="446"/>
    </location>
</feature>
<comment type="similarity">
    <text evidence="2 11">Belongs to the sodium:solute symporter (SSF) (TC 2.A.21) family.</text>
</comment>
<keyword evidence="4" id="KW-1003">Cell membrane</keyword>
<evidence type="ECO:0000256" key="11">
    <source>
        <dbReference type="RuleBase" id="RU362091"/>
    </source>
</evidence>
<feature type="transmembrane region" description="Helical" evidence="12">
    <location>
        <begin position="366"/>
        <end position="386"/>
    </location>
</feature>
<dbReference type="OrthoDB" id="9814523at2"/>
<evidence type="ECO:0000256" key="4">
    <source>
        <dbReference type="ARBA" id="ARBA00022475"/>
    </source>
</evidence>
<dbReference type="Pfam" id="PF00474">
    <property type="entry name" value="SSF"/>
    <property type="match status" value="1"/>
</dbReference>
<feature type="transmembrane region" description="Helical" evidence="12">
    <location>
        <begin position="317"/>
        <end position="345"/>
    </location>
</feature>
<gene>
    <name evidence="13" type="primary">actP</name>
    <name evidence="13" type="ORF">D0466_03375</name>
</gene>
<dbReference type="NCBIfam" id="TIGR00813">
    <property type="entry name" value="sss"/>
    <property type="match status" value="1"/>
</dbReference>
<dbReference type="EMBL" id="QVTD01000003">
    <property type="protein sequence ID" value="RFU66030.1"/>
    <property type="molecule type" value="Genomic_DNA"/>
</dbReference>
<dbReference type="GO" id="GO:0006847">
    <property type="term" value="P:plasma membrane acetate transport"/>
    <property type="evidence" value="ECO:0007669"/>
    <property type="project" value="TreeGrafter"/>
</dbReference>
<keyword evidence="10 12" id="KW-0472">Membrane</keyword>
<evidence type="ECO:0000256" key="8">
    <source>
        <dbReference type="ARBA" id="ARBA00023053"/>
    </source>
</evidence>
<feature type="transmembrane region" description="Helical" evidence="12">
    <location>
        <begin position="138"/>
        <end position="161"/>
    </location>
</feature>
<name>A0A372LIB9_9BACI</name>
<evidence type="ECO:0000256" key="6">
    <source>
        <dbReference type="ARBA" id="ARBA00022847"/>
    </source>
</evidence>
<feature type="transmembrane region" description="Helical" evidence="12">
    <location>
        <begin position="225"/>
        <end position="246"/>
    </location>
</feature>
<keyword evidence="9" id="KW-0406">Ion transport</keyword>
<evidence type="ECO:0000256" key="3">
    <source>
        <dbReference type="ARBA" id="ARBA00022448"/>
    </source>
</evidence>
<keyword evidence="14" id="KW-1185">Reference proteome</keyword>
<dbReference type="PANTHER" id="PTHR48086">
    <property type="entry name" value="SODIUM/PROLINE SYMPORTER-RELATED"/>
    <property type="match status" value="1"/>
</dbReference>
<dbReference type="InterPro" id="IPR050277">
    <property type="entry name" value="Sodium:Solute_Symporter"/>
</dbReference>
<accession>A0A372LIB9</accession>
<sequence length="500" mass="52981">MFIGLIALTLGITYWSANRVKNATDFYAAGRSISGLQNGLAIAGEYMSAAAFLGISGLIAFKGIDGFLYSVSWYVAFVVVLFVIAEAVRNTGRYTFADIISYRLREKPVRSAAALNTLIISLLYMIPQMIAAGVLIRLLFGIPASVAIIITGVLMTIYVMFGGMIATTWIQIIKAVLLLVGAYALAMLTLSHFNFNPNTLFQSMSQFDPKYLEPGGLIQNPLDRLSLGIGLLFGTAALPHILMRFYTVSTANKARSSVLWGMTFIGLFQILTPILGFGAALLVGVNVIANADKGGNLAAPLLAQFVGGGAGSIGGEFFMAFLSAIAFVTVIAVVSGLALAASSAFAYDFWIKVVRGGRENHKEQLFISKATALGVGAISIILALLLQNVNVAYLTGLAFAIAATANLPVLVFSLFWKRLTTTGAIVGMIGGLIVAIALVLMGPQFAGEDALFPLSNPGLVSIPVGFLITFVASVLTEKEHNSESKYREIAVRSQSGIGAE</sequence>
<evidence type="ECO:0000256" key="7">
    <source>
        <dbReference type="ARBA" id="ARBA00022989"/>
    </source>
</evidence>
<evidence type="ECO:0000313" key="14">
    <source>
        <dbReference type="Proteomes" id="UP000262939"/>
    </source>
</evidence>
<evidence type="ECO:0000256" key="12">
    <source>
        <dbReference type="SAM" id="Phobius"/>
    </source>
</evidence>
<dbReference type="GO" id="GO:0005886">
    <property type="term" value="C:plasma membrane"/>
    <property type="evidence" value="ECO:0007669"/>
    <property type="project" value="UniProtKB-SubCell"/>
</dbReference>
<dbReference type="InterPro" id="IPR038377">
    <property type="entry name" value="Na/Glc_symporter_sf"/>
</dbReference>
<dbReference type="RefSeq" id="WP_117322197.1">
    <property type="nucleotide sequence ID" value="NZ_QVTD01000003.1"/>
</dbReference>
<comment type="caution">
    <text evidence="13">The sequence shown here is derived from an EMBL/GenBank/DDBJ whole genome shotgun (WGS) entry which is preliminary data.</text>
</comment>
<dbReference type="InterPro" id="IPR018212">
    <property type="entry name" value="Na/solute_symporter_CS"/>
</dbReference>
<feature type="transmembrane region" description="Helical" evidence="12">
    <location>
        <begin position="67"/>
        <end position="88"/>
    </location>
</feature>
<dbReference type="AlphaFoldDB" id="A0A372LIB9"/>
<feature type="transmembrane region" description="Helical" evidence="12">
    <location>
        <begin position="109"/>
        <end position="126"/>
    </location>
</feature>
<evidence type="ECO:0000256" key="5">
    <source>
        <dbReference type="ARBA" id="ARBA00022692"/>
    </source>
</evidence>
<dbReference type="CDD" id="cd11480">
    <property type="entry name" value="SLC5sbd_u4"/>
    <property type="match status" value="1"/>
</dbReference>
<reference evidence="13 14" key="1">
    <citation type="submission" date="2018-08" db="EMBL/GenBank/DDBJ databases">
        <title>Bacillus chawlae sp. nov., Bacillus glennii sp. nov., and Bacillus saganii sp. nov. Isolated from the Vehicle Assembly Building at Kennedy Space Center where the Viking Spacecraft were Assembled.</title>
        <authorList>
            <person name="Seuylemezian A."/>
            <person name="Vaishampayan P."/>
        </authorList>
    </citation>
    <scope>NUCLEOTIDE SEQUENCE [LARGE SCALE GENOMIC DNA]</scope>
    <source>
        <strain evidence="13 14">V44-8</strain>
    </source>
</reference>
<feature type="transmembrane region" description="Helical" evidence="12">
    <location>
        <begin position="392"/>
        <end position="416"/>
    </location>
</feature>
<keyword evidence="5 12" id="KW-0812">Transmembrane</keyword>
<dbReference type="GO" id="GO:0015123">
    <property type="term" value="F:acetate transmembrane transporter activity"/>
    <property type="evidence" value="ECO:0007669"/>
    <property type="project" value="TreeGrafter"/>
</dbReference>
<evidence type="ECO:0000256" key="10">
    <source>
        <dbReference type="ARBA" id="ARBA00023136"/>
    </source>
</evidence>
<dbReference type="GO" id="GO:0015293">
    <property type="term" value="F:symporter activity"/>
    <property type="evidence" value="ECO:0007669"/>
    <property type="project" value="UniProtKB-KW"/>
</dbReference>
<feature type="transmembrane region" description="Helical" evidence="12">
    <location>
        <begin position="258"/>
        <end position="283"/>
    </location>
</feature>
<keyword evidence="6" id="KW-0769">Symport</keyword>
<evidence type="ECO:0000313" key="13">
    <source>
        <dbReference type="EMBL" id="RFU66030.1"/>
    </source>
</evidence>
<feature type="transmembrane region" description="Helical" evidence="12">
    <location>
        <begin position="458"/>
        <end position="476"/>
    </location>
</feature>
<evidence type="ECO:0000256" key="2">
    <source>
        <dbReference type="ARBA" id="ARBA00006434"/>
    </source>
</evidence>
<evidence type="ECO:0000256" key="9">
    <source>
        <dbReference type="ARBA" id="ARBA00023065"/>
    </source>
</evidence>
<feature type="transmembrane region" description="Helical" evidence="12">
    <location>
        <begin position="40"/>
        <end position="61"/>
    </location>
</feature>
<dbReference type="Gene3D" id="1.20.1730.10">
    <property type="entry name" value="Sodium/glucose cotransporter"/>
    <property type="match status" value="1"/>
</dbReference>
<dbReference type="GO" id="GO:0006811">
    <property type="term" value="P:monoatomic ion transport"/>
    <property type="evidence" value="ECO:0007669"/>
    <property type="project" value="UniProtKB-KW"/>
</dbReference>
<dbReference type="PROSITE" id="PS00457">
    <property type="entry name" value="NA_SOLUT_SYMP_2"/>
    <property type="match status" value="1"/>
</dbReference>
<organism evidence="13 14">
    <name type="scientific">Peribacillus glennii</name>
    <dbReference type="NCBI Taxonomy" id="2303991"/>
    <lineage>
        <taxon>Bacteria</taxon>
        <taxon>Bacillati</taxon>
        <taxon>Bacillota</taxon>
        <taxon>Bacilli</taxon>
        <taxon>Bacillales</taxon>
        <taxon>Bacillaceae</taxon>
        <taxon>Peribacillus</taxon>
    </lineage>
</organism>
<dbReference type="Proteomes" id="UP000262939">
    <property type="component" value="Unassembled WGS sequence"/>
</dbReference>
<proteinExistence type="inferred from homology"/>